<evidence type="ECO:0000256" key="2">
    <source>
        <dbReference type="SAM" id="MobiDB-lite"/>
    </source>
</evidence>
<protein>
    <submittedName>
        <fullName evidence="4">Tricalbin-1-related</fullName>
    </submittedName>
</protein>
<evidence type="ECO:0000313" key="5">
    <source>
        <dbReference type="Proteomes" id="UP001149090"/>
    </source>
</evidence>
<evidence type="ECO:0000313" key="4">
    <source>
        <dbReference type="EMBL" id="KAJ5080584.1"/>
    </source>
</evidence>
<comment type="caution">
    <text evidence="4">The sequence shown here is derived from an EMBL/GenBank/DDBJ whole genome shotgun (WGS) entry which is preliminary data.</text>
</comment>
<dbReference type="Pfam" id="PF00168">
    <property type="entry name" value="C2"/>
    <property type="match status" value="2"/>
</dbReference>
<dbReference type="OrthoDB" id="67700at2759"/>
<dbReference type="PANTHER" id="PTHR46980">
    <property type="entry name" value="TRICALBIN-1-RELATED"/>
    <property type="match status" value="1"/>
</dbReference>
<dbReference type="PANTHER" id="PTHR46980:SF2">
    <property type="entry name" value="TRICALBIN-1-RELATED"/>
    <property type="match status" value="1"/>
</dbReference>
<dbReference type="SMART" id="SM00239">
    <property type="entry name" value="C2"/>
    <property type="match status" value="2"/>
</dbReference>
<organism evidence="4 5">
    <name type="scientific">Anaeramoeba ignava</name>
    <name type="common">Anaerobic marine amoeba</name>
    <dbReference type="NCBI Taxonomy" id="1746090"/>
    <lineage>
        <taxon>Eukaryota</taxon>
        <taxon>Metamonada</taxon>
        <taxon>Anaeramoebidae</taxon>
        <taxon>Anaeramoeba</taxon>
    </lineage>
</organism>
<keyword evidence="1" id="KW-0175">Coiled coil</keyword>
<dbReference type="AlphaFoldDB" id="A0A9Q0LXU6"/>
<feature type="compositionally biased region" description="Low complexity" evidence="2">
    <location>
        <begin position="570"/>
        <end position="598"/>
    </location>
</feature>
<evidence type="ECO:0000259" key="3">
    <source>
        <dbReference type="PROSITE" id="PS50004"/>
    </source>
</evidence>
<accession>A0A9Q0LXU6</accession>
<dbReference type="InterPro" id="IPR035892">
    <property type="entry name" value="C2_domain_sf"/>
</dbReference>
<feature type="domain" description="C2" evidence="3">
    <location>
        <begin position="1"/>
        <end position="111"/>
    </location>
</feature>
<feature type="region of interest" description="Disordered" evidence="2">
    <location>
        <begin position="472"/>
        <end position="598"/>
    </location>
</feature>
<dbReference type="InterPro" id="IPR052455">
    <property type="entry name" value="Tricalbin_domain"/>
</dbReference>
<feature type="region of interest" description="Disordered" evidence="2">
    <location>
        <begin position="295"/>
        <end position="316"/>
    </location>
</feature>
<feature type="coiled-coil region" evidence="1">
    <location>
        <begin position="429"/>
        <end position="456"/>
    </location>
</feature>
<reference evidence="4" key="1">
    <citation type="submission" date="2022-10" db="EMBL/GenBank/DDBJ databases">
        <title>Novel sulphate-reducing endosymbionts in the free-living metamonad Anaeramoeba.</title>
        <authorList>
            <person name="Jerlstrom-Hultqvist J."/>
            <person name="Cepicka I."/>
            <person name="Gallot-Lavallee L."/>
            <person name="Salas-Leiva D."/>
            <person name="Curtis B.A."/>
            <person name="Zahonova K."/>
            <person name="Pipaliya S."/>
            <person name="Dacks J."/>
            <person name="Roger A.J."/>
        </authorList>
    </citation>
    <scope>NUCLEOTIDE SEQUENCE</scope>
    <source>
        <strain evidence="4">BMAN</strain>
    </source>
</reference>
<name>A0A9Q0LXU6_ANAIG</name>
<keyword evidence="5" id="KW-1185">Reference proteome</keyword>
<feature type="compositionally biased region" description="Polar residues" evidence="2">
    <location>
        <begin position="529"/>
        <end position="569"/>
    </location>
</feature>
<dbReference type="EMBL" id="JAPDFW010000007">
    <property type="protein sequence ID" value="KAJ5080584.1"/>
    <property type="molecule type" value="Genomic_DNA"/>
</dbReference>
<feature type="compositionally biased region" description="Low complexity" evidence="2">
    <location>
        <begin position="474"/>
        <end position="528"/>
    </location>
</feature>
<gene>
    <name evidence="4" type="ORF">M0811_13965</name>
</gene>
<evidence type="ECO:0000256" key="1">
    <source>
        <dbReference type="SAM" id="Coils"/>
    </source>
</evidence>
<dbReference type="SUPFAM" id="SSF49562">
    <property type="entry name" value="C2 domain (Calcium/lipid-binding domain, CaLB)"/>
    <property type="match status" value="2"/>
</dbReference>
<dbReference type="Proteomes" id="UP001149090">
    <property type="component" value="Unassembled WGS sequence"/>
</dbReference>
<proteinExistence type="predicted"/>
<dbReference type="InterPro" id="IPR000008">
    <property type="entry name" value="C2_dom"/>
</dbReference>
<dbReference type="PROSITE" id="PS50004">
    <property type="entry name" value="C2"/>
    <property type="match status" value="1"/>
</dbReference>
<dbReference type="Gene3D" id="2.60.40.150">
    <property type="entry name" value="C2 domain"/>
    <property type="match status" value="1"/>
</dbReference>
<sequence length="676" mass="78491">MSLSFNVKMSNFSGSGLIACDRSGTSDPFLKITFDSTKHFQTEVIKKTLEPQWKFENEFTYDTYTPERLNSKYFKIECWDWNKVEKAELMGSFSMNLWNIATGPKHIDHLLRLRGKPAGRISLDIEMIQKSDVIMNFEEVNVFDVLGKNQNGTSDICIEYNFSTNPDQKQKTDTIRGVNQGTWQDSPKLFFSSSLKELIDGNLYIQLLHDSHQNPSVIGDCEYNFKITELNEETEVEIETDFYMSGNITGKLKGKLKVLNIPEFYQMIGGKSTEFGVSGGVPILEFSHVPENYPKKGLGGPPKVAKTRTRMTRPSNTQNTQIIEKEINVKPNLDFHNLQLPIFQIKEYNHKQMDKLGIKWEIHYLIQWDLEHFHQINQINSINQINLINQINSINQNQFNQPNEFNQQNELNQQNESNDDYANINDDELEREFQMYQQVEQENENETNEVNQENALDKEFDMYQPIDQENVNESNQFNSNPNLNQFNSNPNLNQFNSNPNLNQFNSNPNLNQFNSNQTQINSNTTANQFNSNPTQINSNTTQNQFNPLNQFTPYNQFNQQKQINPFSPFNNQNQTQNQTQTQTQNQNQNQNKNQNQNQNQSEWGQVFLNLNPNFGQPNKFDSPPNFTQTNWIPGFNSPSYSQNTSQQWIQQQDPFGRPFWKNSITGAITFINPGKF</sequence>